<proteinExistence type="predicted"/>
<dbReference type="InterPro" id="IPR036514">
    <property type="entry name" value="SGNH_hydro_sf"/>
</dbReference>
<dbReference type="PANTHER" id="PTHR43784:SF2">
    <property type="entry name" value="GDSL-LIKE LIPASE_ACYLHYDROLASE, PUTATIVE (AFU_ORTHOLOGUE AFUA_2G00820)-RELATED"/>
    <property type="match status" value="1"/>
</dbReference>
<protein>
    <submittedName>
        <fullName evidence="2">SGNH hydrolase</fullName>
    </submittedName>
</protein>
<accession>A0ABQ4DE63</accession>
<organism evidence="2 3">
    <name type="scientific">Cellulomonas oligotrophica</name>
    <dbReference type="NCBI Taxonomy" id="931536"/>
    <lineage>
        <taxon>Bacteria</taxon>
        <taxon>Bacillati</taxon>
        <taxon>Actinomycetota</taxon>
        <taxon>Actinomycetes</taxon>
        <taxon>Micrococcales</taxon>
        <taxon>Cellulomonadaceae</taxon>
        <taxon>Cellulomonas</taxon>
    </lineage>
</organism>
<feature type="domain" description="SGNH hydrolase-type esterase" evidence="1">
    <location>
        <begin position="17"/>
        <end position="195"/>
    </location>
</feature>
<sequence length="269" mass="29401">MGAMPAAPAPRWSRYVAVGDSFTEGLWDGPEDGSAPLRGWADQLASHLSARRTAAGEPALEYANLAIRGRLVRSILDEQLPVAIELEPDLVSLVGGGNDILRPSVDVDTVAASLDHAVARLRAAGIAVLLSTGFDTGQSPLVRVTRSRVGVFNAHVWSIARRRGAYVLDVWGMRSLRDWRMWAPDRIHLTPDGHSRVSQAALVGLGLEPDQPDWDDPLAPLPPAPPLDQARANARWVREHAYPWMTRRLRRVSSGDLLTPKRPVPTPLE</sequence>
<dbReference type="Proteomes" id="UP000618382">
    <property type="component" value="Unassembled WGS sequence"/>
</dbReference>
<dbReference type="Gene3D" id="3.40.50.1110">
    <property type="entry name" value="SGNH hydrolase"/>
    <property type="match status" value="1"/>
</dbReference>
<dbReference type="CDD" id="cd01832">
    <property type="entry name" value="SGNH_hydrolase_like_1"/>
    <property type="match status" value="1"/>
</dbReference>
<dbReference type="SUPFAM" id="SSF52266">
    <property type="entry name" value="SGNH hydrolase"/>
    <property type="match status" value="1"/>
</dbReference>
<evidence type="ECO:0000313" key="2">
    <source>
        <dbReference type="EMBL" id="GIG34009.1"/>
    </source>
</evidence>
<gene>
    <name evidence="2" type="ORF">Col01nite_31680</name>
</gene>
<dbReference type="GO" id="GO:0016787">
    <property type="term" value="F:hydrolase activity"/>
    <property type="evidence" value="ECO:0007669"/>
    <property type="project" value="UniProtKB-KW"/>
</dbReference>
<dbReference type="EMBL" id="BONN01000011">
    <property type="protein sequence ID" value="GIG34009.1"/>
    <property type="molecule type" value="Genomic_DNA"/>
</dbReference>
<dbReference type="PANTHER" id="PTHR43784">
    <property type="entry name" value="GDSL-LIKE LIPASE/ACYLHYDROLASE, PUTATIVE (AFU_ORTHOLOGUE AFUA_2G00820)-RELATED"/>
    <property type="match status" value="1"/>
</dbReference>
<evidence type="ECO:0000313" key="3">
    <source>
        <dbReference type="Proteomes" id="UP000618382"/>
    </source>
</evidence>
<keyword evidence="3" id="KW-1185">Reference proteome</keyword>
<comment type="caution">
    <text evidence="2">The sequence shown here is derived from an EMBL/GenBank/DDBJ whole genome shotgun (WGS) entry which is preliminary data.</text>
</comment>
<dbReference type="InterPro" id="IPR053140">
    <property type="entry name" value="GDSL_Rv0518-like"/>
</dbReference>
<dbReference type="Pfam" id="PF13472">
    <property type="entry name" value="Lipase_GDSL_2"/>
    <property type="match status" value="1"/>
</dbReference>
<name>A0ABQ4DE63_9CELL</name>
<reference evidence="2 3" key="1">
    <citation type="submission" date="2021-01" db="EMBL/GenBank/DDBJ databases">
        <title>Whole genome shotgun sequence of Cellulomonas oligotrophica NBRC 109435.</title>
        <authorList>
            <person name="Komaki H."/>
            <person name="Tamura T."/>
        </authorList>
    </citation>
    <scope>NUCLEOTIDE SEQUENCE [LARGE SCALE GENOMIC DNA]</scope>
    <source>
        <strain evidence="2 3">NBRC 109435</strain>
    </source>
</reference>
<dbReference type="InterPro" id="IPR013830">
    <property type="entry name" value="SGNH_hydro"/>
</dbReference>
<evidence type="ECO:0000259" key="1">
    <source>
        <dbReference type="Pfam" id="PF13472"/>
    </source>
</evidence>
<keyword evidence="2" id="KW-0378">Hydrolase</keyword>